<name>A0ACB8RT86_9AGAM</name>
<dbReference type="EMBL" id="MU275903">
    <property type="protein sequence ID" value="KAI0047499.1"/>
    <property type="molecule type" value="Genomic_DNA"/>
</dbReference>
<organism evidence="1 2">
    <name type="scientific">Auriscalpium vulgare</name>
    <dbReference type="NCBI Taxonomy" id="40419"/>
    <lineage>
        <taxon>Eukaryota</taxon>
        <taxon>Fungi</taxon>
        <taxon>Dikarya</taxon>
        <taxon>Basidiomycota</taxon>
        <taxon>Agaricomycotina</taxon>
        <taxon>Agaricomycetes</taxon>
        <taxon>Russulales</taxon>
        <taxon>Auriscalpiaceae</taxon>
        <taxon>Auriscalpium</taxon>
    </lineage>
</organism>
<accession>A0ACB8RT86</accession>
<proteinExistence type="predicted"/>
<protein>
    <submittedName>
        <fullName evidence="1">614/534 cytochrome P450</fullName>
    </submittedName>
</protein>
<dbReference type="Proteomes" id="UP000814033">
    <property type="component" value="Unassembled WGS sequence"/>
</dbReference>
<sequence length="522" mass="58012">MQPAILLAAALTLAYVVHVLLNFRRALQEVGHFPGTRSLLSPVSIAGKLMPYVKGVNAIPFRAMLYRFQEFHNLGWTAFTHVSAWPRPQIFIYIADPVTIKEVTSQRARFPKPGHFYTIVTCLGPNIISAVGAQWKTYRKIATPAFSEKNNKLVWDETVLVVRGLFNTHWCDVLEITTDDVTEVTTAMAVQVFSAAAFGRHISWTDTEHPPAGHVLTFKDALVTASSNVLPQIVLPRWTMWLTAHLRKVRCAFDELDAYIAEMIQERKSALAVGGTGDEKGDLFNNLVAASVAEDGDSILSDRELTGNMFAFLLAGHESSAHTLAFCLAQLALHPDVQERLYAEVSTVVPNGNPRYHQMSSLPYCLAVLYETLRLRYAVTLPKQSAEDTSLPITRTDGTDARDRIVVPKGAIVSIHVAGLHTNPMYWDDPMAFKPERFLGDWPRDAFVPFSQGARACIGRKFFETEGMAVLAMLVAQYTIAIKPESKFAHETAEARAARVLRAVPGVTTTPVRVPLVFRRRI</sequence>
<evidence type="ECO:0000313" key="2">
    <source>
        <dbReference type="Proteomes" id="UP000814033"/>
    </source>
</evidence>
<keyword evidence="2" id="KW-1185">Reference proteome</keyword>
<evidence type="ECO:0000313" key="1">
    <source>
        <dbReference type="EMBL" id="KAI0047499.1"/>
    </source>
</evidence>
<reference evidence="1" key="2">
    <citation type="journal article" date="2022" name="New Phytol.">
        <title>Evolutionary transition to the ectomycorrhizal habit in the genomes of a hyperdiverse lineage of mushroom-forming fungi.</title>
        <authorList>
            <person name="Looney B."/>
            <person name="Miyauchi S."/>
            <person name="Morin E."/>
            <person name="Drula E."/>
            <person name="Courty P.E."/>
            <person name="Kohler A."/>
            <person name="Kuo A."/>
            <person name="LaButti K."/>
            <person name="Pangilinan J."/>
            <person name="Lipzen A."/>
            <person name="Riley R."/>
            <person name="Andreopoulos W."/>
            <person name="He G."/>
            <person name="Johnson J."/>
            <person name="Nolan M."/>
            <person name="Tritt A."/>
            <person name="Barry K.W."/>
            <person name="Grigoriev I.V."/>
            <person name="Nagy L.G."/>
            <person name="Hibbett D."/>
            <person name="Henrissat B."/>
            <person name="Matheny P.B."/>
            <person name="Labbe J."/>
            <person name="Martin F.M."/>
        </authorList>
    </citation>
    <scope>NUCLEOTIDE SEQUENCE</scope>
    <source>
        <strain evidence="1">FP105234-sp</strain>
    </source>
</reference>
<reference evidence="1" key="1">
    <citation type="submission" date="2021-02" db="EMBL/GenBank/DDBJ databases">
        <authorList>
            <consortium name="DOE Joint Genome Institute"/>
            <person name="Ahrendt S."/>
            <person name="Looney B.P."/>
            <person name="Miyauchi S."/>
            <person name="Morin E."/>
            <person name="Drula E."/>
            <person name="Courty P.E."/>
            <person name="Chicoki N."/>
            <person name="Fauchery L."/>
            <person name="Kohler A."/>
            <person name="Kuo A."/>
            <person name="Labutti K."/>
            <person name="Pangilinan J."/>
            <person name="Lipzen A."/>
            <person name="Riley R."/>
            <person name="Andreopoulos W."/>
            <person name="He G."/>
            <person name="Johnson J."/>
            <person name="Barry K.W."/>
            <person name="Grigoriev I.V."/>
            <person name="Nagy L."/>
            <person name="Hibbett D."/>
            <person name="Henrissat B."/>
            <person name="Matheny P.B."/>
            <person name="Labbe J."/>
            <person name="Martin F."/>
        </authorList>
    </citation>
    <scope>NUCLEOTIDE SEQUENCE</scope>
    <source>
        <strain evidence="1">FP105234-sp</strain>
    </source>
</reference>
<gene>
    <name evidence="1" type="ORF">FA95DRAFT_1492363</name>
</gene>
<comment type="caution">
    <text evidence="1">The sequence shown here is derived from an EMBL/GenBank/DDBJ whole genome shotgun (WGS) entry which is preliminary data.</text>
</comment>